<gene>
    <name evidence="2" type="ORF">BB8028_0001g03830</name>
</gene>
<feature type="compositionally biased region" description="Polar residues" evidence="1">
    <location>
        <begin position="7"/>
        <end position="25"/>
    </location>
</feature>
<comment type="caution">
    <text evidence="2">The sequence shown here is derived from an EMBL/GenBank/DDBJ whole genome shotgun (WGS) entry which is preliminary data.</text>
</comment>
<reference evidence="2 3" key="1">
    <citation type="submission" date="2016-07" db="EMBL/GenBank/DDBJ databases">
        <title>Comparative genomics of the entomopathogenic fungus Beauveria bassiana.</title>
        <authorList>
            <person name="Valero Jimenez C.A."/>
            <person name="Zwaan B.J."/>
            <person name="Van Kan J.A."/>
            <person name="Takken W."/>
            <person name="Debets A.J."/>
            <person name="Schoustra S.E."/>
            <person name="Koenraadt C.J."/>
        </authorList>
    </citation>
    <scope>NUCLEOTIDE SEQUENCE [LARGE SCALE GENOMIC DNA]</scope>
    <source>
        <strain evidence="2 3">ARSEF 8028</strain>
    </source>
</reference>
<proteinExistence type="predicted"/>
<dbReference type="Proteomes" id="UP000237441">
    <property type="component" value="Unassembled WGS sequence"/>
</dbReference>
<accession>A0A2S7XWL6</accession>
<dbReference type="EMBL" id="JRHA01000001">
    <property type="protein sequence ID" value="PQK08305.1"/>
    <property type="molecule type" value="Genomic_DNA"/>
</dbReference>
<evidence type="ECO:0000313" key="2">
    <source>
        <dbReference type="EMBL" id="PQK08305.1"/>
    </source>
</evidence>
<feature type="region of interest" description="Disordered" evidence="1">
    <location>
        <begin position="1"/>
        <end position="115"/>
    </location>
</feature>
<feature type="compositionally biased region" description="Basic and acidic residues" evidence="1">
    <location>
        <begin position="98"/>
        <end position="115"/>
    </location>
</feature>
<protein>
    <submittedName>
        <fullName evidence="2">Uncharacterized protein</fullName>
    </submittedName>
</protein>
<organism evidence="2 3">
    <name type="scientific">Beauveria bassiana</name>
    <name type="common">White muscardine disease fungus</name>
    <name type="synonym">Tritirachium shiotae</name>
    <dbReference type="NCBI Taxonomy" id="176275"/>
    <lineage>
        <taxon>Eukaryota</taxon>
        <taxon>Fungi</taxon>
        <taxon>Dikarya</taxon>
        <taxon>Ascomycota</taxon>
        <taxon>Pezizomycotina</taxon>
        <taxon>Sordariomycetes</taxon>
        <taxon>Hypocreomycetidae</taxon>
        <taxon>Hypocreales</taxon>
        <taxon>Cordycipitaceae</taxon>
        <taxon>Beauveria</taxon>
    </lineage>
</organism>
<feature type="compositionally biased region" description="Low complexity" evidence="1">
    <location>
        <begin position="83"/>
        <end position="97"/>
    </location>
</feature>
<dbReference type="AlphaFoldDB" id="A0A2S7XWL6"/>
<sequence>MRCRSFAYTTASQTNQAYTHDSATPSPMMETDNTHHQSDGSAALRGTRHWPWPRDSRRASRRRWRHGSLKEHECLARQTGTPSSSHSSSRSWLNNSRSPEDTDRSCSDTGHAGHVEGHGEELVHAADSYSLGLASSGIRSSTHSEEQQRRQRTVLKGRCNGIAPGASCGHPHDANGRSPWMVYDSRRT</sequence>
<evidence type="ECO:0000256" key="1">
    <source>
        <dbReference type="SAM" id="MobiDB-lite"/>
    </source>
</evidence>
<evidence type="ECO:0000313" key="3">
    <source>
        <dbReference type="Proteomes" id="UP000237441"/>
    </source>
</evidence>
<name>A0A2S7XWL6_BEABA</name>
<feature type="region of interest" description="Disordered" evidence="1">
    <location>
        <begin position="167"/>
        <end position="188"/>
    </location>
</feature>